<dbReference type="KEGG" id="vg:55607739"/>
<keyword evidence="1" id="KW-0540">Nuclease</keyword>
<organism evidence="1 2">
    <name type="scientific">Anoxybacillus phage A403</name>
    <dbReference type="NCBI Taxonomy" id="2099336"/>
    <lineage>
        <taxon>Viruses</taxon>
        <taxon>Duplodnaviria</taxon>
        <taxon>Heunggongvirae</taxon>
        <taxon>Uroviricota</taxon>
        <taxon>Caudoviricetes</taxon>
        <taxon>Tandoganvirus</taxon>
        <taxon>Tandoganvirus A403</taxon>
    </lineage>
</organism>
<dbReference type="GO" id="GO:0004519">
    <property type="term" value="F:endonuclease activity"/>
    <property type="evidence" value="ECO:0007669"/>
    <property type="project" value="UniProtKB-KW"/>
</dbReference>
<name>A0A2P1JTW2_9CAUD</name>
<dbReference type="EMBL" id="MG969427">
    <property type="protein sequence ID" value="AVO22578.1"/>
    <property type="molecule type" value="Genomic_DNA"/>
</dbReference>
<dbReference type="NCBIfam" id="TIGR01725">
    <property type="entry name" value="phge_HK97_gp10"/>
    <property type="match status" value="1"/>
</dbReference>
<dbReference type="RefSeq" id="YP_009837548.1">
    <property type="nucleotide sequence ID" value="NC_048701.1"/>
</dbReference>
<evidence type="ECO:0000313" key="1">
    <source>
        <dbReference type="EMBL" id="AVO22578.1"/>
    </source>
</evidence>
<reference evidence="1 2" key="1">
    <citation type="submission" date="2018-02" db="EMBL/GenBank/DDBJ databases">
        <title>Identification and Molecular Characterization of a Novel Bacteriophage isolated from Anoxybacillus caldiproteolyticus.</title>
        <authorList>
            <person name="Sahin E."/>
            <person name="Karaca B."/>
            <person name="Gursoy G.E."/>
            <person name="Coleri Cihan A."/>
        </authorList>
    </citation>
    <scope>NUCLEOTIDE SEQUENCE [LARGE SCALE GENOMIC DNA]</scope>
</reference>
<sequence>MARGGLTVNGADKLVSKLKRNANLNDVKNIVKMNGSELQRGAQRNAPVDTGNLKRNINLHIEDNGFTAKVVSHAEYSGYVEFGTRWIYPRRFVGKAFHKQKRKFNQDMKRIMK</sequence>
<accession>A0A2P1JTW2</accession>
<protein>
    <submittedName>
        <fullName evidence="1">Endonuclease</fullName>
    </submittedName>
</protein>
<proteinExistence type="predicted"/>
<keyword evidence="1" id="KW-0378">Hydrolase</keyword>
<evidence type="ECO:0000313" key="2">
    <source>
        <dbReference type="Proteomes" id="UP000240948"/>
    </source>
</evidence>
<keyword evidence="2" id="KW-1185">Reference proteome</keyword>
<dbReference type="InterPro" id="IPR010064">
    <property type="entry name" value="HK97-gp10_tail"/>
</dbReference>
<keyword evidence="1" id="KW-0255">Endonuclease</keyword>
<dbReference type="Proteomes" id="UP000240948">
    <property type="component" value="Segment"/>
</dbReference>
<dbReference type="Pfam" id="PF04883">
    <property type="entry name" value="HK97-gp10_like"/>
    <property type="match status" value="1"/>
</dbReference>
<dbReference type="GeneID" id="55607739"/>